<dbReference type="AlphaFoldDB" id="A0A4Z0GXH5"/>
<reference evidence="1 2" key="1">
    <citation type="journal article" date="2003" name="Int. J. Syst. Evol. Microbiol.">
        <title>Halobacillus salinus sp. nov., isolated from a salt lake on the coast of the East Sea in Korea.</title>
        <authorList>
            <person name="Yoon J.H."/>
            <person name="Kang K.H."/>
            <person name="Park Y.H."/>
        </authorList>
    </citation>
    <scope>NUCLEOTIDE SEQUENCE [LARGE SCALE GENOMIC DNA]</scope>
    <source>
        <strain evidence="1 2">HSL-3</strain>
    </source>
</reference>
<name>A0A4Z0GXH5_9BACI</name>
<comment type="caution">
    <text evidence="1">The sequence shown here is derived from an EMBL/GenBank/DDBJ whole genome shotgun (WGS) entry which is preliminary data.</text>
</comment>
<protein>
    <submittedName>
        <fullName evidence="1">Uncharacterized protein</fullName>
    </submittedName>
</protein>
<proteinExistence type="predicted"/>
<dbReference type="EMBL" id="SRJC01000007">
    <property type="protein sequence ID" value="TGB01264.1"/>
    <property type="molecule type" value="Genomic_DNA"/>
</dbReference>
<accession>A0A4Z0GXH5</accession>
<keyword evidence="2" id="KW-1185">Reference proteome</keyword>
<evidence type="ECO:0000313" key="2">
    <source>
        <dbReference type="Proteomes" id="UP000297982"/>
    </source>
</evidence>
<sequence length="115" mass="12711">MADKHEVMDMINESHQAVEALGDRGLGGLVILSALLTEFKLAEVIGAEAKKVKAAAHYVTHHCDSETALSDLKEINDSVQGVLDQVCCLERQVNRKIFQGRRLRGNVLPEETEEE</sequence>
<gene>
    <name evidence="1" type="ORF">E4663_17470</name>
</gene>
<dbReference type="RefSeq" id="WP_135328584.1">
    <property type="nucleotide sequence ID" value="NZ_SRJC01000007.1"/>
</dbReference>
<organism evidence="1 2">
    <name type="scientific">Halobacillus salinus</name>
    <dbReference type="NCBI Taxonomy" id="192814"/>
    <lineage>
        <taxon>Bacteria</taxon>
        <taxon>Bacillati</taxon>
        <taxon>Bacillota</taxon>
        <taxon>Bacilli</taxon>
        <taxon>Bacillales</taxon>
        <taxon>Bacillaceae</taxon>
        <taxon>Halobacillus</taxon>
    </lineage>
</organism>
<dbReference type="Proteomes" id="UP000297982">
    <property type="component" value="Unassembled WGS sequence"/>
</dbReference>
<dbReference type="Pfam" id="PF26595">
    <property type="entry name" value="A_ENA"/>
    <property type="match status" value="1"/>
</dbReference>
<dbReference type="InterPro" id="IPR058705">
    <property type="entry name" value="A_ENA"/>
</dbReference>
<evidence type="ECO:0000313" key="1">
    <source>
        <dbReference type="EMBL" id="TGB01264.1"/>
    </source>
</evidence>